<dbReference type="InterPro" id="IPR034660">
    <property type="entry name" value="DinB/YfiT-like"/>
</dbReference>
<reference evidence="2" key="2">
    <citation type="submission" date="2020-09" db="EMBL/GenBank/DDBJ databases">
        <authorList>
            <person name="Sun Q."/>
            <person name="Zhou Y."/>
        </authorList>
    </citation>
    <scope>NUCLEOTIDE SEQUENCE</scope>
    <source>
        <strain evidence="2">CGMCC 4.7299</strain>
    </source>
</reference>
<organism evidence="2 3">
    <name type="scientific">Mangrovihabitans endophyticus</name>
    <dbReference type="NCBI Taxonomy" id="1751298"/>
    <lineage>
        <taxon>Bacteria</taxon>
        <taxon>Bacillati</taxon>
        <taxon>Actinomycetota</taxon>
        <taxon>Actinomycetes</taxon>
        <taxon>Micromonosporales</taxon>
        <taxon>Micromonosporaceae</taxon>
        <taxon>Mangrovihabitans</taxon>
    </lineage>
</organism>
<protein>
    <submittedName>
        <fullName evidence="2">TIGR03086 family protein</fullName>
    </submittedName>
</protein>
<dbReference type="Pfam" id="PF11716">
    <property type="entry name" value="MDMPI_N"/>
    <property type="match status" value="1"/>
</dbReference>
<evidence type="ECO:0000313" key="2">
    <source>
        <dbReference type="EMBL" id="GGL08884.1"/>
    </source>
</evidence>
<name>A0A8J3C567_9ACTN</name>
<evidence type="ECO:0000259" key="1">
    <source>
        <dbReference type="Pfam" id="PF11716"/>
    </source>
</evidence>
<dbReference type="InterPro" id="IPR024344">
    <property type="entry name" value="MDMPI_metal-binding"/>
</dbReference>
<dbReference type="EMBL" id="BMMX01000031">
    <property type="protein sequence ID" value="GGL08884.1"/>
    <property type="molecule type" value="Genomic_DNA"/>
</dbReference>
<dbReference type="NCBIfam" id="TIGR03083">
    <property type="entry name" value="maleylpyruvate isomerase family mycothiol-dependent enzyme"/>
    <property type="match status" value="1"/>
</dbReference>
<feature type="domain" description="Mycothiol-dependent maleylpyruvate isomerase metal-binding" evidence="1">
    <location>
        <begin position="1"/>
        <end position="114"/>
    </location>
</feature>
<accession>A0A8J3C567</accession>
<reference evidence="2" key="1">
    <citation type="journal article" date="2014" name="Int. J. Syst. Evol. Microbiol.">
        <title>Complete genome sequence of Corynebacterium casei LMG S-19264T (=DSM 44701T), isolated from a smear-ripened cheese.</title>
        <authorList>
            <consortium name="US DOE Joint Genome Institute (JGI-PGF)"/>
            <person name="Walter F."/>
            <person name="Albersmeier A."/>
            <person name="Kalinowski J."/>
            <person name="Ruckert C."/>
        </authorList>
    </citation>
    <scope>NUCLEOTIDE SEQUENCE</scope>
    <source>
        <strain evidence="2">CGMCC 4.7299</strain>
    </source>
</reference>
<dbReference type="Proteomes" id="UP000656042">
    <property type="component" value="Unassembled WGS sequence"/>
</dbReference>
<comment type="caution">
    <text evidence="2">The sequence shown here is derived from an EMBL/GenBank/DDBJ whole genome shotgun (WGS) entry which is preliminary data.</text>
</comment>
<proteinExistence type="predicted"/>
<dbReference type="GO" id="GO:0046872">
    <property type="term" value="F:metal ion binding"/>
    <property type="evidence" value="ECO:0007669"/>
    <property type="project" value="InterPro"/>
</dbReference>
<dbReference type="InterPro" id="IPR017517">
    <property type="entry name" value="Maleyloyr_isom"/>
</dbReference>
<dbReference type="AlphaFoldDB" id="A0A8J3C567"/>
<dbReference type="Gene3D" id="1.20.120.450">
    <property type="entry name" value="dinb family like domain"/>
    <property type="match status" value="1"/>
</dbReference>
<dbReference type="InterPro" id="IPR017520">
    <property type="entry name" value="CHP03086"/>
</dbReference>
<keyword evidence="3" id="KW-1185">Reference proteome</keyword>
<sequence>MARLTAEVPRETLGRPTPCDDFDVRDLLGHLIGTAHRGLATARRLPTRGIPHVVTEIPDAELASTYTHLTAQIHVAWSSLEADDDLVAPWGPCTAVEAARGFTVETITHGWDLAVATGQPAEAPNGIAERCLAFAAEAIPDRLRGVMYDQPVVGAVNSSPTEQLANLLGHRRNRR</sequence>
<dbReference type="SUPFAM" id="SSF109854">
    <property type="entry name" value="DinB/YfiT-like putative metalloenzymes"/>
    <property type="match status" value="1"/>
</dbReference>
<gene>
    <name evidence="2" type="ORF">GCM10012284_49410</name>
</gene>
<dbReference type="NCBIfam" id="TIGR03086">
    <property type="entry name" value="TIGR03086 family metal-binding protein"/>
    <property type="match status" value="1"/>
</dbReference>
<evidence type="ECO:0000313" key="3">
    <source>
        <dbReference type="Proteomes" id="UP000656042"/>
    </source>
</evidence>